<dbReference type="InterPro" id="IPR013762">
    <property type="entry name" value="Integrase-like_cat_sf"/>
</dbReference>
<dbReference type="AlphaFoldDB" id="X1VNR0"/>
<dbReference type="Gene3D" id="1.10.443.10">
    <property type="entry name" value="Intergrase catalytic core"/>
    <property type="match status" value="1"/>
</dbReference>
<dbReference type="PANTHER" id="PTHR30349">
    <property type="entry name" value="PHAGE INTEGRASE-RELATED"/>
    <property type="match status" value="1"/>
</dbReference>
<dbReference type="CDD" id="cd00798">
    <property type="entry name" value="INT_XerDC_C"/>
    <property type="match status" value="1"/>
</dbReference>
<feature type="domain" description="Tyr recombinase" evidence="2">
    <location>
        <begin position="1"/>
        <end position="161"/>
    </location>
</feature>
<dbReference type="GO" id="GO:0006310">
    <property type="term" value="P:DNA recombination"/>
    <property type="evidence" value="ECO:0007669"/>
    <property type="project" value="UniProtKB-KW"/>
</dbReference>
<accession>X1VNR0</accession>
<comment type="caution">
    <text evidence="3">The sequence shown here is derived from an EMBL/GenBank/DDBJ whole genome shotgun (WGS) entry which is preliminary data.</text>
</comment>
<dbReference type="GO" id="GO:0015074">
    <property type="term" value="P:DNA integration"/>
    <property type="evidence" value="ECO:0007669"/>
    <property type="project" value="InterPro"/>
</dbReference>
<proteinExistence type="predicted"/>
<dbReference type="PROSITE" id="PS51898">
    <property type="entry name" value="TYR_RECOMBINASE"/>
    <property type="match status" value="1"/>
</dbReference>
<organism evidence="3">
    <name type="scientific">marine sediment metagenome</name>
    <dbReference type="NCBI Taxonomy" id="412755"/>
    <lineage>
        <taxon>unclassified sequences</taxon>
        <taxon>metagenomes</taxon>
        <taxon>ecological metagenomes</taxon>
    </lineage>
</organism>
<evidence type="ECO:0000259" key="2">
    <source>
        <dbReference type="PROSITE" id="PS51898"/>
    </source>
</evidence>
<feature type="non-terminal residue" evidence="3">
    <location>
        <position position="1"/>
    </location>
</feature>
<keyword evidence="1" id="KW-0233">DNA recombination</keyword>
<sequence length="168" mass="19054">EAKRDRAMLELLYASGMRVSELVSLNLGDVDLENGYVRCLGKGNKERVIPIAPQAALSVAEYVKEVHPRLAHNKDEQALFLNMRGDRLTRQGFWQILKEYAKAANLEVEITPHTLRHSFATHMLNGGADLRSVQELLGHANISTTQIYTHLTSEHIRRTYEQSHPRAK</sequence>
<dbReference type="EMBL" id="BARW01035127">
    <property type="protein sequence ID" value="GAJ17971.1"/>
    <property type="molecule type" value="Genomic_DNA"/>
</dbReference>
<dbReference type="SUPFAM" id="SSF56349">
    <property type="entry name" value="DNA breaking-rejoining enzymes"/>
    <property type="match status" value="1"/>
</dbReference>
<dbReference type="PANTHER" id="PTHR30349:SF81">
    <property type="entry name" value="TYROSINE RECOMBINASE XERC"/>
    <property type="match status" value="1"/>
</dbReference>
<name>X1VNR0_9ZZZZ</name>
<protein>
    <recommendedName>
        <fullName evidence="2">Tyr recombinase domain-containing protein</fullName>
    </recommendedName>
</protein>
<dbReference type="GO" id="GO:0003677">
    <property type="term" value="F:DNA binding"/>
    <property type="evidence" value="ECO:0007669"/>
    <property type="project" value="InterPro"/>
</dbReference>
<gene>
    <name evidence="3" type="ORF">S12H4_54869</name>
</gene>
<evidence type="ECO:0000313" key="3">
    <source>
        <dbReference type="EMBL" id="GAJ17971.1"/>
    </source>
</evidence>
<evidence type="ECO:0000256" key="1">
    <source>
        <dbReference type="ARBA" id="ARBA00023172"/>
    </source>
</evidence>
<dbReference type="InterPro" id="IPR050090">
    <property type="entry name" value="Tyrosine_recombinase_XerCD"/>
</dbReference>
<dbReference type="InterPro" id="IPR002104">
    <property type="entry name" value="Integrase_catalytic"/>
</dbReference>
<dbReference type="Pfam" id="PF00589">
    <property type="entry name" value="Phage_integrase"/>
    <property type="match status" value="1"/>
</dbReference>
<dbReference type="InterPro" id="IPR011010">
    <property type="entry name" value="DNA_brk_join_enz"/>
</dbReference>
<reference evidence="3" key="1">
    <citation type="journal article" date="2014" name="Front. Microbiol.">
        <title>High frequency of phylogenetically diverse reductive dehalogenase-homologous genes in deep subseafloor sedimentary metagenomes.</title>
        <authorList>
            <person name="Kawai M."/>
            <person name="Futagami T."/>
            <person name="Toyoda A."/>
            <person name="Takaki Y."/>
            <person name="Nishi S."/>
            <person name="Hori S."/>
            <person name="Arai W."/>
            <person name="Tsubouchi T."/>
            <person name="Morono Y."/>
            <person name="Uchiyama I."/>
            <person name="Ito T."/>
            <person name="Fujiyama A."/>
            <person name="Inagaki F."/>
            <person name="Takami H."/>
        </authorList>
    </citation>
    <scope>NUCLEOTIDE SEQUENCE</scope>
    <source>
        <strain evidence="3">Expedition CK06-06</strain>
    </source>
</reference>